<dbReference type="OrthoDB" id="3439859at2759"/>
<dbReference type="RefSeq" id="XP_018126557.1">
    <property type="nucleotide sequence ID" value="XM_018278499.2"/>
</dbReference>
<dbReference type="Proteomes" id="UP000091956">
    <property type="component" value="Unassembled WGS sequence"/>
</dbReference>
<gene>
    <name evidence="2" type="ORF">VE01_09083</name>
</gene>
<proteinExistence type="predicted"/>
<dbReference type="AlphaFoldDB" id="A0A1B8GAH2"/>
<feature type="region of interest" description="Disordered" evidence="1">
    <location>
        <begin position="500"/>
        <end position="521"/>
    </location>
</feature>
<dbReference type="EMBL" id="KV460261">
    <property type="protein sequence ID" value="OBT92824.1"/>
    <property type="molecule type" value="Genomic_DNA"/>
</dbReference>
<name>A0A1B8GAH2_9PEZI</name>
<evidence type="ECO:0000313" key="2">
    <source>
        <dbReference type="EMBL" id="OBT92824.1"/>
    </source>
</evidence>
<keyword evidence="3" id="KW-1185">Reference proteome</keyword>
<reference evidence="2 3" key="1">
    <citation type="submission" date="2016-03" db="EMBL/GenBank/DDBJ databases">
        <title>Comparative genomics of Pseudogymnoascus destructans, the fungus causing white-nose syndrome of bats.</title>
        <authorList>
            <person name="Palmer J.M."/>
            <person name="Drees K.P."/>
            <person name="Foster J.T."/>
            <person name="Lindner D.L."/>
        </authorList>
    </citation>
    <scope>NUCLEOTIDE SEQUENCE [LARGE SCALE GENOMIC DNA]</scope>
    <source>
        <strain evidence="2 3">UAMH 10579</strain>
    </source>
</reference>
<protein>
    <submittedName>
        <fullName evidence="2">Uncharacterized protein</fullName>
    </submittedName>
</protein>
<evidence type="ECO:0000256" key="1">
    <source>
        <dbReference type="SAM" id="MobiDB-lite"/>
    </source>
</evidence>
<reference evidence="3" key="2">
    <citation type="journal article" date="2018" name="Nat. Commun.">
        <title>Extreme sensitivity to ultraviolet light in the fungal pathogen causing white-nose syndrome of bats.</title>
        <authorList>
            <person name="Palmer J.M."/>
            <person name="Drees K.P."/>
            <person name="Foster J.T."/>
            <person name="Lindner D.L."/>
        </authorList>
    </citation>
    <scope>NUCLEOTIDE SEQUENCE [LARGE SCALE GENOMIC DNA]</scope>
    <source>
        <strain evidence="3">UAMH 10579</strain>
    </source>
</reference>
<dbReference type="GeneID" id="28842469"/>
<sequence length="521" mass="57500">MTSPSKMVEVIDYFRFLPDGDSPLDDEVAKATATGVAQWEMDPVIGGGPFRPYMVPRGVPVSDGVLVMMRLFSLLPFQVYGASRSDLQKIHGFTKTGTMQRRDSGADGLAKLPQNNGSTVYDAGDYLITIDQTVMRGDKDEDATNPPGPINECTFIYQLGLKHQHWFNRLFNGADTASLEKGAAFAQDWLTKYSSNIMEYDRVLGINVRRQDNSKVAQYEHYIRDYYYSEIHTRSTEYPKPKLAPTIKLMLPLKAAQKPKRKPKPDMAGLAESDKKNNGEGSKREMALAGEPGNLLPRPEVPAVAKKPRIYSAEESNESENKESEVKAVSTPAKTVTELAAEKSPPTVEKSMLARPNNMAPTPAETATERITRLRREVEEKSKALEDLRRMEADAAEQAIAEAKAEVKKATMERAAVERAAAEKAVAQEAAAKLAKEKAKLNTGAADNSLKLTGETVKYAIGAYLAQRRSGTADKTLVGKLNDELAPYFHAALNVFANDPQKRKLTEEESDDERLAKIAKK</sequence>
<feature type="region of interest" description="Disordered" evidence="1">
    <location>
        <begin position="254"/>
        <end position="371"/>
    </location>
</feature>
<evidence type="ECO:0000313" key="3">
    <source>
        <dbReference type="Proteomes" id="UP000091956"/>
    </source>
</evidence>
<organism evidence="2 3">
    <name type="scientific">Pseudogymnoascus verrucosus</name>
    <dbReference type="NCBI Taxonomy" id="342668"/>
    <lineage>
        <taxon>Eukaryota</taxon>
        <taxon>Fungi</taxon>
        <taxon>Dikarya</taxon>
        <taxon>Ascomycota</taxon>
        <taxon>Pezizomycotina</taxon>
        <taxon>Leotiomycetes</taxon>
        <taxon>Thelebolales</taxon>
        <taxon>Thelebolaceae</taxon>
        <taxon>Pseudogymnoascus</taxon>
    </lineage>
</organism>
<feature type="compositionally biased region" description="Basic and acidic residues" evidence="1">
    <location>
        <begin position="272"/>
        <end position="286"/>
    </location>
</feature>
<accession>A0A1B8GAH2</accession>